<keyword evidence="5" id="KW-0677">Repeat</keyword>
<evidence type="ECO:0000256" key="5">
    <source>
        <dbReference type="ARBA" id="ARBA00022737"/>
    </source>
</evidence>
<evidence type="ECO:0000256" key="10">
    <source>
        <dbReference type="PIRSR" id="PIRSR622684-1"/>
    </source>
</evidence>
<sequence>MGRTIELSNGASIERTALDGYDEEWIMTNKTLSTLEVTLDLSKCSGIEVDDHEGETSVSAECPPNETQTLFVVRRNPPFKFAAGISMKEIPAPVEEQEELIGGFKSELDSKIDEMSELLRKIPFDTMNHEEICDKLGEFGLDHFTDPSFPPNDDSIYDKETEPEYPLQQKPVWKRPHEFMRDPKLFDDGIDPNDINQGALGNCWFLASIASVAENPALIKRLFITQEYNEQGLYQLRICKNGEWLKVTVDDYIPCYYSGGPMFCRATGDELWVLLLEKAYAKIHGNYCQLRAGFVSHGMADLTGCPTRDHRFPQDRHDYGAIEEYAEELWSKLDLADSKGWIMCAGTPGVDHFTEGGGPDQDHGIVPGHAYSVIAAKEREGIRLLNVRNPWGEFEWGGAWSDNSEEWTEEMMEAFEPDFDAKDGSFWISYEDFFKNFCSITVCRVENWNEIRLKGIFMRLMEAQDTDEDFVLSKFYYSFRLEEEAEIDIGLHQEDERILGSDRRRYVDMQILILRRHTNGTLTIVHDSGSSDSRDQECHVTLGAGHYIVVPRSSGATLGRPNNDPKDPVDFKVEHGDKIRLHPVLRSTIDDVFRRMDLQLNGALSADELNQFGRLIGCEELENVTDEDLEGEEFENISCNANGITNFGIKQYFSKYEPEEIAEFIGKLGYDESLYSTKSKPFTITFHTNSELRVRIGDALKTDLNERAWDLMMHNYHKNNGATGAIQTDEICVFRRYDQGAYCVVYGAINKTDDEMEVNFKMTNSKNMIYQPSKGSVKTIVPPRGLVYLSTSILDPGQSSFSWNYSFSAGRT</sequence>
<keyword evidence="3 11" id="KW-0645">Protease</keyword>
<dbReference type="PRINTS" id="PR00704">
    <property type="entry name" value="CALPAIN"/>
</dbReference>
<dbReference type="Proteomes" id="UP001295684">
    <property type="component" value="Unassembled WGS sequence"/>
</dbReference>
<proteinExistence type="inferred from homology"/>
<dbReference type="PANTHER" id="PTHR10183:SF379">
    <property type="entry name" value="CALPAIN-5"/>
    <property type="match status" value="1"/>
</dbReference>
<dbReference type="AlphaFoldDB" id="A0AAD1Y276"/>
<keyword evidence="9" id="KW-0862">Zinc</keyword>
<dbReference type="PROSITE" id="PS50222">
    <property type="entry name" value="EF_HAND_2"/>
    <property type="match status" value="1"/>
</dbReference>
<dbReference type="PROSITE" id="PS50203">
    <property type="entry name" value="CALPAIN_CAT"/>
    <property type="match status" value="1"/>
</dbReference>
<evidence type="ECO:0000256" key="2">
    <source>
        <dbReference type="ARBA" id="ARBA00022553"/>
    </source>
</evidence>
<evidence type="ECO:0000256" key="1">
    <source>
        <dbReference type="ARBA" id="ARBA00007623"/>
    </source>
</evidence>
<evidence type="ECO:0000259" key="12">
    <source>
        <dbReference type="PROSITE" id="PS50203"/>
    </source>
</evidence>
<evidence type="ECO:0008006" key="16">
    <source>
        <dbReference type="Google" id="ProtNLM"/>
    </source>
</evidence>
<keyword evidence="2" id="KW-0597">Phosphoprotein</keyword>
<keyword evidence="6" id="KW-0863">Zinc-finger</keyword>
<dbReference type="InterPro" id="IPR038765">
    <property type="entry name" value="Papain-like_cys_pep_sf"/>
</dbReference>
<dbReference type="GO" id="GO:0005509">
    <property type="term" value="F:calcium ion binding"/>
    <property type="evidence" value="ECO:0007669"/>
    <property type="project" value="InterPro"/>
</dbReference>
<reference evidence="14" key="1">
    <citation type="submission" date="2023-07" db="EMBL/GenBank/DDBJ databases">
        <authorList>
            <consortium name="AG Swart"/>
            <person name="Singh M."/>
            <person name="Singh A."/>
            <person name="Seah K."/>
            <person name="Emmerich C."/>
        </authorList>
    </citation>
    <scope>NUCLEOTIDE SEQUENCE</scope>
    <source>
        <strain evidence="14">DP1</strain>
    </source>
</reference>
<evidence type="ECO:0000256" key="8">
    <source>
        <dbReference type="ARBA" id="ARBA00022807"/>
    </source>
</evidence>
<dbReference type="InterPro" id="IPR001300">
    <property type="entry name" value="Peptidase_C2_calpain_cat"/>
</dbReference>
<feature type="domain" description="EF-hand" evidence="13">
    <location>
        <begin position="584"/>
        <end position="619"/>
    </location>
</feature>
<keyword evidence="7 11" id="KW-0378">Hydrolase</keyword>
<feature type="active site" evidence="10 11">
    <location>
        <position position="369"/>
    </location>
</feature>
<dbReference type="InterPro" id="IPR000169">
    <property type="entry name" value="Pept_cys_AS"/>
</dbReference>
<dbReference type="SUPFAM" id="SSF54001">
    <property type="entry name" value="Cysteine proteinases"/>
    <property type="match status" value="1"/>
</dbReference>
<dbReference type="Pfam" id="PF00648">
    <property type="entry name" value="Peptidase_C2"/>
    <property type="match status" value="1"/>
</dbReference>
<evidence type="ECO:0000256" key="7">
    <source>
        <dbReference type="ARBA" id="ARBA00022801"/>
    </source>
</evidence>
<accession>A0AAD1Y276</accession>
<dbReference type="InterPro" id="IPR022684">
    <property type="entry name" value="Calpain_cysteine_protease"/>
</dbReference>
<evidence type="ECO:0000256" key="11">
    <source>
        <dbReference type="PROSITE-ProRule" id="PRU00239"/>
    </source>
</evidence>
<comment type="caution">
    <text evidence="14">The sequence shown here is derived from an EMBL/GenBank/DDBJ whole genome shotgun (WGS) entry which is preliminary data.</text>
</comment>
<feature type="domain" description="Calpain catalytic" evidence="12">
    <location>
        <begin position="143"/>
        <end position="446"/>
    </location>
</feature>
<dbReference type="InterPro" id="IPR002048">
    <property type="entry name" value="EF_hand_dom"/>
</dbReference>
<dbReference type="EMBL" id="CAMPGE010024726">
    <property type="protein sequence ID" value="CAI2382540.1"/>
    <property type="molecule type" value="Genomic_DNA"/>
</dbReference>
<gene>
    <name evidence="14" type="ORF">ECRASSUSDP1_LOCUS24017</name>
</gene>
<evidence type="ECO:0000313" key="14">
    <source>
        <dbReference type="EMBL" id="CAI2382540.1"/>
    </source>
</evidence>
<evidence type="ECO:0000256" key="6">
    <source>
        <dbReference type="ARBA" id="ARBA00022771"/>
    </source>
</evidence>
<dbReference type="GO" id="GO:0004198">
    <property type="term" value="F:calcium-dependent cysteine-type endopeptidase activity"/>
    <property type="evidence" value="ECO:0007669"/>
    <property type="project" value="InterPro"/>
</dbReference>
<keyword evidence="4" id="KW-0479">Metal-binding</keyword>
<comment type="similarity">
    <text evidence="1">Belongs to the peptidase C2 family.</text>
</comment>
<evidence type="ECO:0000259" key="13">
    <source>
        <dbReference type="PROSITE" id="PS50222"/>
    </source>
</evidence>
<dbReference type="PANTHER" id="PTHR10183">
    <property type="entry name" value="CALPAIN"/>
    <property type="match status" value="1"/>
</dbReference>
<dbReference type="FunFam" id="3.90.70.10:FF:000010">
    <property type="entry name" value="Calpain 15"/>
    <property type="match status" value="1"/>
</dbReference>
<feature type="active site" evidence="10 11">
    <location>
        <position position="203"/>
    </location>
</feature>
<name>A0AAD1Y276_EUPCR</name>
<evidence type="ECO:0000256" key="3">
    <source>
        <dbReference type="ARBA" id="ARBA00022670"/>
    </source>
</evidence>
<dbReference type="PROSITE" id="PS00139">
    <property type="entry name" value="THIOL_PROTEASE_CYS"/>
    <property type="match status" value="1"/>
</dbReference>
<dbReference type="CDD" id="cd00044">
    <property type="entry name" value="CysPc"/>
    <property type="match status" value="1"/>
</dbReference>
<organism evidence="14 15">
    <name type="scientific">Euplotes crassus</name>
    <dbReference type="NCBI Taxonomy" id="5936"/>
    <lineage>
        <taxon>Eukaryota</taxon>
        <taxon>Sar</taxon>
        <taxon>Alveolata</taxon>
        <taxon>Ciliophora</taxon>
        <taxon>Intramacronucleata</taxon>
        <taxon>Spirotrichea</taxon>
        <taxon>Hypotrichia</taxon>
        <taxon>Euplotida</taxon>
        <taxon>Euplotidae</taxon>
        <taxon>Moneuplotes</taxon>
    </lineage>
</organism>
<dbReference type="GO" id="GO:0008270">
    <property type="term" value="F:zinc ion binding"/>
    <property type="evidence" value="ECO:0007669"/>
    <property type="project" value="UniProtKB-KW"/>
</dbReference>
<evidence type="ECO:0000256" key="4">
    <source>
        <dbReference type="ARBA" id="ARBA00022723"/>
    </source>
</evidence>
<dbReference type="Gene3D" id="3.90.70.10">
    <property type="entry name" value="Cysteine proteinases"/>
    <property type="match status" value="1"/>
</dbReference>
<protein>
    <recommendedName>
        <fullName evidence="16">Calpain catalytic domain-containing protein</fullName>
    </recommendedName>
</protein>
<dbReference type="GO" id="GO:0006508">
    <property type="term" value="P:proteolysis"/>
    <property type="evidence" value="ECO:0007669"/>
    <property type="project" value="UniProtKB-KW"/>
</dbReference>
<feature type="active site" evidence="10 11">
    <location>
        <position position="389"/>
    </location>
</feature>
<keyword evidence="8 11" id="KW-0788">Thiol protease</keyword>
<evidence type="ECO:0000313" key="15">
    <source>
        <dbReference type="Proteomes" id="UP001295684"/>
    </source>
</evidence>
<dbReference type="SMART" id="SM00230">
    <property type="entry name" value="CysPc"/>
    <property type="match status" value="1"/>
</dbReference>
<keyword evidence="15" id="KW-1185">Reference proteome</keyword>
<evidence type="ECO:0000256" key="9">
    <source>
        <dbReference type="ARBA" id="ARBA00022833"/>
    </source>
</evidence>